<comment type="caution">
    <text evidence="2">The sequence shown here is derived from an EMBL/GenBank/DDBJ whole genome shotgun (WGS) entry which is preliminary data.</text>
</comment>
<gene>
    <name evidence="2" type="ORF">QVD17_39254</name>
</gene>
<evidence type="ECO:0000313" key="2">
    <source>
        <dbReference type="EMBL" id="KAK1407633.1"/>
    </source>
</evidence>
<dbReference type="Gene3D" id="2.120.10.80">
    <property type="entry name" value="Kelch-type beta propeller"/>
    <property type="match status" value="1"/>
</dbReference>
<dbReference type="AlphaFoldDB" id="A0AAD8JPP9"/>
<name>A0AAD8JPP9_TARER</name>
<dbReference type="Proteomes" id="UP001229421">
    <property type="component" value="Unassembled WGS sequence"/>
</dbReference>
<dbReference type="InterPro" id="IPR001810">
    <property type="entry name" value="F-box_dom"/>
</dbReference>
<protein>
    <recommendedName>
        <fullName evidence="1">F-box domain-containing protein</fullName>
    </recommendedName>
</protein>
<dbReference type="SUPFAM" id="SSF81383">
    <property type="entry name" value="F-box domain"/>
    <property type="match status" value="1"/>
</dbReference>
<reference evidence="2" key="1">
    <citation type="journal article" date="2023" name="bioRxiv">
        <title>Improved chromosome-level genome assembly for marigold (Tagetes erecta).</title>
        <authorList>
            <person name="Jiang F."/>
            <person name="Yuan L."/>
            <person name="Wang S."/>
            <person name="Wang H."/>
            <person name="Xu D."/>
            <person name="Wang A."/>
            <person name="Fan W."/>
        </authorList>
    </citation>
    <scope>NUCLEOTIDE SEQUENCE</scope>
    <source>
        <strain evidence="2">WSJ</strain>
        <tissue evidence="2">Leaf</tissue>
    </source>
</reference>
<sequence>MDLSITQTNNHTPSPKMDRKIWGKLPFELLERILSLLPLKTFLSLRSTCKYFRSLIFSPLFISKHSSSSPISSFLLLSHPRSPDYLLYDTGLNSWRNFALPLNRVLSSSPLLSTSTSLLCFSAMPESSNYGFLIYNMLSRASRSIKFPEYGFAWEFTTLITSSNGYKLFCLTSGSGSAKSCAYVYDSTTRGWSSYEGVRGTLGYSYHQQGVFFNGCLYFVTREPFLVVSFDLGLGIWEVLEVDLPDELTFIRLSATIDNDNDNEKEKRKRLFMFGGIGRDGISRSMKIWELDEKVRKWDEIDSVPELMCRKFGSVCYHNYDHVYCFWHEGMICVCCYNWPEVLYYKVSRRTWHWLPKCPLLPNKWSCGFKWFSFVPQLHGYV</sequence>
<dbReference type="InterPro" id="IPR050796">
    <property type="entry name" value="SCF_F-box_component"/>
</dbReference>
<dbReference type="SUPFAM" id="SSF117281">
    <property type="entry name" value="Kelch motif"/>
    <property type="match status" value="1"/>
</dbReference>
<evidence type="ECO:0000313" key="3">
    <source>
        <dbReference type="Proteomes" id="UP001229421"/>
    </source>
</evidence>
<dbReference type="EMBL" id="JAUHHV010000011">
    <property type="protein sequence ID" value="KAK1407633.1"/>
    <property type="molecule type" value="Genomic_DNA"/>
</dbReference>
<dbReference type="Gene3D" id="1.20.1280.50">
    <property type="match status" value="1"/>
</dbReference>
<feature type="domain" description="F-box" evidence="1">
    <location>
        <begin position="19"/>
        <end position="65"/>
    </location>
</feature>
<dbReference type="PROSITE" id="PS50181">
    <property type="entry name" value="FBOX"/>
    <property type="match status" value="1"/>
</dbReference>
<dbReference type="PANTHER" id="PTHR31672">
    <property type="entry name" value="BNACNNG10540D PROTEIN"/>
    <property type="match status" value="1"/>
</dbReference>
<dbReference type="InterPro" id="IPR015915">
    <property type="entry name" value="Kelch-typ_b-propeller"/>
</dbReference>
<dbReference type="SMART" id="SM00256">
    <property type="entry name" value="FBOX"/>
    <property type="match status" value="1"/>
</dbReference>
<dbReference type="PANTHER" id="PTHR31672:SF12">
    <property type="entry name" value="F-BOX DOMAIN-CONTAINING PROTEIN"/>
    <property type="match status" value="1"/>
</dbReference>
<dbReference type="InterPro" id="IPR036047">
    <property type="entry name" value="F-box-like_dom_sf"/>
</dbReference>
<organism evidence="2 3">
    <name type="scientific">Tagetes erecta</name>
    <name type="common">African marigold</name>
    <dbReference type="NCBI Taxonomy" id="13708"/>
    <lineage>
        <taxon>Eukaryota</taxon>
        <taxon>Viridiplantae</taxon>
        <taxon>Streptophyta</taxon>
        <taxon>Embryophyta</taxon>
        <taxon>Tracheophyta</taxon>
        <taxon>Spermatophyta</taxon>
        <taxon>Magnoliopsida</taxon>
        <taxon>eudicotyledons</taxon>
        <taxon>Gunneridae</taxon>
        <taxon>Pentapetalae</taxon>
        <taxon>asterids</taxon>
        <taxon>campanulids</taxon>
        <taxon>Asterales</taxon>
        <taxon>Asteraceae</taxon>
        <taxon>Asteroideae</taxon>
        <taxon>Heliantheae alliance</taxon>
        <taxon>Tageteae</taxon>
        <taxon>Tagetes</taxon>
    </lineage>
</organism>
<keyword evidence="3" id="KW-1185">Reference proteome</keyword>
<evidence type="ECO:0000259" key="1">
    <source>
        <dbReference type="PROSITE" id="PS50181"/>
    </source>
</evidence>
<proteinExistence type="predicted"/>
<accession>A0AAD8JPP9</accession>
<dbReference type="Pfam" id="PF00646">
    <property type="entry name" value="F-box"/>
    <property type="match status" value="1"/>
</dbReference>